<dbReference type="EMBL" id="LR796238">
    <property type="protein sequence ID" value="CAB4130415.1"/>
    <property type="molecule type" value="Genomic_DNA"/>
</dbReference>
<dbReference type="Gene3D" id="3.30.420.240">
    <property type="match status" value="1"/>
</dbReference>
<evidence type="ECO:0000313" key="1">
    <source>
        <dbReference type="EMBL" id="CAB4130415.1"/>
    </source>
</evidence>
<reference evidence="1" key="1">
    <citation type="submission" date="2020-04" db="EMBL/GenBank/DDBJ databases">
        <authorList>
            <person name="Chiriac C."/>
            <person name="Salcher M."/>
            <person name="Ghai R."/>
            <person name="Kavagutti S V."/>
        </authorList>
    </citation>
    <scope>NUCLEOTIDE SEQUENCE</scope>
</reference>
<protein>
    <recommendedName>
        <fullName evidence="2">Terminase</fullName>
    </recommendedName>
</protein>
<proteinExistence type="predicted"/>
<sequence length="430" mass="47248">MSAALKERPPVAIYDRPWLYPAQSKAIFECLDIEGNPARYAVIEASTKAGKTVGCAAWIVEQAIMNGGVNRNFWWIAPVYPQAKIAYRRIKAGLPIGSFVANEQDLTIRLIPTFSTIWFKSGEKPDNLYGEDVYAAVIDEGSRLREEAWIAVRSTLTATRGPIRIIGNVKGRSNWHYRLARKAEAGAIGYAYAKLTAYDAVAGGVLDAAEIEDAKRALPEAVFRELYLAEPSDDGGNPFGLKHIDACIAPLSTSRPEAIGIDLAKSHDWCVAIGLDRNGQCCGFERWQAPWETTERKILDLIAHVPTLIDSTGVGDPIVERLQSKRHSVEGYKFSSQSKQRLMEGLAVAIQSGGVKYPDGPIKHELDVFEYKYTRTGAVYSAPEGLHDDCVVALALAVEQLRIVNPHLINTRPAGNERVSPWISAEAGED</sequence>
<accession>A0A6J5L8S6</accession>
<gene>
    <name evidence="1" type="ORF">UFOVP119_39</name>
</gene>
<dbReference type="InterPro" id="IPR027417">
    <property type="entry name" value="P-loop_NTPase"/>
</dbReference>
<name>A0A6J5L8S6_9CAUD</name>
<dbReference type="Gene3D" id="3.40.50.300">
    <property type="entry name" value="P-loop containing nucleotide triphosphate hydrolases"/>
    <property type="match status" value="1"/>
</dbReference>
<evidence type="ECO:0008006" key="2">
    <source>
        <dbReference type="Google" id="ProtNLM"/>
    </source>
</evidence>
<organism evidence="1">
    <name type="scientific">uncultured Caudovirales phage</name>
    <dbReference type="NCBI Taxonomy" id="2100421"/>
    <lineage>
        <taxon>Viruses</taxon>
        <taxon>Duplodnaviria</taxon>
        <taxon>Heunggongvirae</taxon>
        <taxon>Uroviricota</taxon>
        <taxon>Caudoviricetes</taxon>
        <taxon>Peduoviridae</taxon>
        <taxon>Maltschvirus</taxon>
        <taxon>Maltschvirus maltsch</taxon>
    </lineage>
</organism>